<evidence type="ECO:0000313" key="3">
    <source>
        <dbReference type="Proteomes" id="UP000001017"/>
    </source>
</evidence>
<reference evidence="2 3" key="1">
    <citation type="journal article" date="1999" name="Proc. Jpn. Acad.">
        <title>Determination of the complete genomic DNA sequence of Thermoplasma volvanium GSS1.</title>
        <authorList>
            <person name="Kawashima T."/>
            <person name="Yamamoto Y."/>
            <person name="Aramaki H."/>
            <person name="Nunoshiba T."/>
            <person name="Kawamoto T."/>
            <person name="Watanabe K."/>
            <person name="Yamazaki M."/>
            <person name="Kanehori K."/>
            <person name="Amano N."/>
            <person name="Ohya Y."/>
            <person name="Makino K."/>
            <person name="Suzuki M."/>
        </authorList>
    </citation>
    <scope>NUCLEOTIDE SEQUENCE [LARGE SCALE GENOMIC DNA]</scope>
    <source>
        <strain evidence="3">ATCC 51530 / DSM 4299 / JCM 9571 / NBRC 15438 / GSS1</strain>
    </source>
</reference>
<dbReference type="GeneID" id="71201315"/>
<organism evidence="2 3">
    <name type="scientific">Thermoplasma volcanium (strain ATCC 51530 / DSM 4299 / JCM 9571 / NBRC 15438 / GSS1)</name>
    <dbReference type="NCBI Taxonomy" id="273116"/>
    <lineage>
        <taxon>Archaea</taxon>
        <taxon>Methanobacteriati</taxon>
        <taxon>Thermoplasmatota</taxon>
        <taxon>Thermoplasmata</taxon>
        <taxon>Thermoplasmatales</taxon>
        <taxon>Thermoplasmataceae</taxon>
        <taxon>Thermoplasma</taxon>
    </lineage>
</organism>
<dbReference type="KEGG" id="tvo:TVG0698004"/>
<dbReference type="GO" id="GO:0003676">
    <property type="term" value="F:nucleic acid binding"/>
    <property type="evidence" value="ECO:0007669"/>
    <property type="project" value="InterPro"/>
</dbReference>
<dbReference type="GO" id="GO:0015074">
    <property type="term" value="P:DNA integration"/>
    <property type="evidence" value="ECO:0007669"/>
    <property type="project" value="InterPro"/>
</dbReference>
<dbReference type="InterPro" id="IPR012337">
    <property type="entry name" value="RNaseH-like_sf"/>
</dbReference>
<dbReference type="PROSITE" id="PS50994">
    <property type="entry name" value="INTEGRASE"/>
    <property type="match status" value="1"/>
</dbReference>
<reference evidence="2 3" key="2">
    <citation type="journal article" date="2000" name="Proc. Natl. Acad. Sci. U.S.A.">
        <title>Archaeal adaptation to higher temperatures revealed by genomic sequence of Thermoplasma volcanium.</title>
        <authorList>
            <person name="Kawashima T."/>
            <person name="Amano N."/>
            <person name="Koike H."/>
            <person name="Makino S."/>
            <person name="Higuchi S."/>
            <person name="Kawashima-Ohya Y."/>
            <person name="Watanabe K."/>
            <person name="Yamazaki M."/>
            <person name="Kanehori K."/>
            <person name="Kawamoto T."/>
            <person name="Nunoshiba T."/>
            <person name="Yamamoto Y."/>
            <person name="Aramaki H."/>
            <person name="Makino K."/>
            <person name="Suzuki M."/>
        </authorList>
    </citation>
    <scope>NUCLEOTIDE SEQUENCE [LARGE SCALE GENOMIC DNA]</scope>
    <source>
        <strain evidence="3">ATCC 51530 / DSM 4299 / JCM 9571 / NBRC 15438 / GSS1</strain>
    </source>
</reference>
<dbReference type="HOGENOM" id="CLU_2217199_0_0_2"/>
<dbReference type="PhylomeDB" id="Q97AW8"/>
<dbReference type="EMBL" id="BA000011">
    <property type="protein sequence ID" value="BAB59833.1"/>
    <property type="molecule type" value="Genomic_DNA"/>
</dbReference>
<name>Q97AW8_THEVO</name>
<dbReference type="Gene3D" id="3.30.420.10">
    <property type="entry name" value="Ribonuclease H-like superfamily/Ribonuclease H"/>
    <property type="match status" value="1"/>
</dbReference>
<dbReference type="PaxDb" id="273116-14324907"/>
<evidence type="ECO:0000313" key="2">
    <source>
        <dbReference type="EMBL" id="BAB59833.1"/>
    </source>
</evidence>
<gene>
    <name evidence="2" type="ORF">TVG0698004</name>
</gene>
<keyword evidence="3" id="KW-1185">Reference proteome</keyword>
<dbReference type="Pfam" id="PF13683">
    <property type="entry name" value="rve_3"/>
    <property type="match status" value="1"/>
</dbReference>
<proteinExistence type="predicted"/>
<sequence length="106" mass="12056">MHSQGLCKASGRCNAIGYTNFNLNNLVLRTDNSPQYIAKGFKHTARLLNIPHEYIVKQTPDDNGDIESFHNSLKTDYIRLNDLESYEDAKELIEYASNEYNPVSST</sequence>
<dbReference type="AlphaFoldDB" id="Q97AW8"/>
<dbReference type="InterPro" id="IPR001584">
    <property type="entry name" value="Integrase_cat-core"/>
</dbReference>
<dbReference type="eggNOG" id="arCOG10339">
    <property type="taxonomic scope" value="Archaea"/>
</dbReference>
<dbReference type="SUPFAM" id="SSF53098">
    <property type="entry name" value="Ribonuclease H-like"/>
    <property type="match status" value="1"/>
</dbReference>
<dbReference type="STRING" id="273116.gene:9381479"/>
<feature type="domain" description="Integrase catalytic" evidence="1">
    <location>
        <begin position="27"/>
        <end position="106"/>
    </location>
</feature>
<dbReference type="InterPro" id="IPR036397">
    <property type="entry name" value="RNaseH_sf"/>
</dbReference>
<dbReference type="RefSeq" id="WP_010916950.1">
    <property type="nucleotide sequence ID" value="NC_002689.2"/>
</dbReference>
<accession>Q97AW8</accession>
<dbReference type="Proteomes" id="UP000001017">
    <property type="component" value="Chromosome"/>
</dbReference>
<protein>
    <submittedName>
        <fullName evidence="2">Insertion element</fullName>
    </submittedName>
</protein>
<evidence type="ECO:0000259" key="1">
    <source>
        <dbReference type="PROSITE" id="PS50994"/>
    </source>
</evidence>